<evidence type="ECO:0000313" key="2">
    <source>
        <dbReference type="EMBL" id="MFC4640202.1"/>
    </source>
</evidence>
<name>A0ABV9ICX8_9DEIO</name>
<keyword evidence="3" id="KW-1185">Reference proteome</keyword>
<dbReference type="RefSeq" id="WP_380063187.1">
    <property type="nucleotide sequence ID" value="NZ_JBHSEI010000015.1"/>
</dbReference>
<evidence type="ECO:0000259" key="1">
    <source>
        <dbReference type="Pfam" id="PF13411"/>
    </source>
</evidence>
<reference evidence="3" key="1">
    <citation type="journal article" date="2019" name="Int. J. Syst. Evol. Microbiol.">
        <title>The Global Catalogue of Microorganisms (GCM) 10K type strain sequencing project: providing services to taxonomists for standard genome sequencing and annotation.</title>
        <authorList>
            <consortium name="The Broad Institute Genomics Platform"/>
            <consortium name="The Broad Institute Genome Sequencing Center for Infectious Disease"/>
            <person name="Wu L."/>
            <person name="Ma J."/>
        </authorList>
    </citation>
    <scope>NUCLEOTIDE SEQUENCE [LARGE SCALE GENOMIC DNA]</scope>
    <source>
        <strain evidence="3">CCUG 55995</strain>
    </source>
</reference>
<proteinExistence type="predicted"/>
<gene>
    <name evidence="2" type="ORF">ACFO0D_17880</name>
</gene>
<evidence type="ECO:0000313" key="3">
    <source>
        <dbReference type="Proteomes" id="UP001595952"/>
    </source>
</evidence>
<dbReference type="Proteomes" id="UP001595952">
    <property type="component" value="Unassembled WGS sequence"/>
</dbReference>
<dbReference type="SUPFAM" id="SSF46955">
    <property type="entry name" value="Putative DNA-binding domain"/>
    <property type="match status" value="1"/>
</dbReference>
<protein>
    <submittedName>
        <fullName evidence="2">MerR family transcriptional regulator</fullName>
    </submittedName>
</protein>
<dbReference type="InterPro" id="IPR009061">
    <property type="entry name" value="DNA-bd_dom_put_sf"/>
</dbReference>
<dbReference type="Pfam" id="PF13411">
    <property type="entry name" value="MerR_1"/>
    <property type="match status" value="1"/>
</dbReference>
<comment type="caution">
    <text evidence="2">The sequence shown here is derived from an EMBL/GenBank/DDBJ whole genome shotgun (WGS) entry which is preliminary data.</text>
</comment>
<feature type="domain" description="HTH merR-type" evidence="1">
    <location>
        <begin position="41"/>
        <end position="97"/>
    </location>
</feature>
<accession>A0ABV9ICX8</accession>
<dbReference type="Gene3D" id="1.10.1660.10">
    <property type="match status" value="1"/>
</dbReference>
<organism evidence="2 3">
    <name type="scientific">Deinococcus hohokamensis</name>
    <dbReference type="NCBI Taxonomy" id="309883"/>
    <lineage>
        <taxon>Bacteria</taxon>
        <taxon>Thermotogati</taxon>
        <taxon>Deinococcota</taxon>
        <taxon>Deinococci</taxon>
        <taxon>Deinococcales</taxon>
        <taxon>Deinococcaceae</taxon>
        <taxon>Deinococcus</taxon>
    </lineage>
</organism>
<dbReference type="EMBL" id="JBHSEI010000015">
    <property type="protein sequence ID" value="MFC4640202.1"/>
    <property type="molecule type" value="Genomic_DNA"/>
</dbReference>
<sequence length="198" mass="22252">MSVQTLPEDWAGNLDDLVETANQLLPAILPLAKAGRSKDDVNARLVRHYTTERLLDEPLRQGREARYTRRHLLQLLALRKLMADGFGASALQDTLQARSDRDLQALITGETQPEVQASNPALEYLQHLRRPADPPVRAVLAIPSPTAAPAPERYTRLTLAPGLDLHVRTDVRLPRSRVEQERLAQLFLDALDSLRRPR</sequence>
<dbReference type="InterPro" id="IPR000551">
    <property type="entry name" value="MerR-type_HTH_dom"/>
</dbReference>